<feature type="region of interest" description="Disordered" evidence="1">
    <location>
        <begin position="1"/>
        <end position="41"/>
    </location>
</feature>
<dbReference type="OrthoDB" id="2535929at2759"/>
<feature type="compositionally biased region" description="Acidic residues" evidence="1">
    <location>
        <begin position="452"/>
        <end position="464"/>
    </location>
</feature>
<gene>
    <name evidence="2" type="ORF">BMF94_2394</name>
</gene>
<evidence type="ECO:0000313" key="2">
    <source>
        <dbReference type="EMBL" id="POY74633.1"/>
    </source>
</evidence>
<feature type="compositionally biased region" description="Acidic residues" evidence="1">
    <location>
        <begin position="578"/>
        <end position="611"/>
    </location>
</feature>
<feature type="region of interest" description="Disordered" evidence="1">
    <location>
        <begin position="62"/>
        <end position="86"/>
    </location>
</feature>
<dbReference type="EMBL" id="PJQD01000023">
    <property type="protein sequence ID" value="POY74633.1"/>
    <property type="molecule type" value="Genomic_DNA"/>
</dbReference>
<reference evidence="2 3" key="1">
    <citation type="journal article" date="2018" name="Front. Microbiol.">
        <title>Prospects for Fungal Bioremediation of Acidic Radioactive Waste Sites: Characterization and Genome Sequence of Rhodotorula taiwanensis MD1149.</title>
        <authorList>
            <person name="Tkavc R."/>
            <person name="Matrosova V.Y."/>
            <person name="Grichenko O.E."/>
            <person name="Gostincar C."/>
            <person name="Volpe R.P."/>
            <person name="Klimenkova P."/>
            <person name="Gaidamakova E.K."/>
            <person name="Zhou C.E."/>
            <person name="Stewart B.J."/>
            <person name="Lyman M.G."/>
            <person name="Malfatti S.A."/>
            <person name="Rubinfeld B."/>
            <person name="Courtot M."/>
            <person name="Singh J."/>
            <person name="Dalgard C.L."/>
            <person name="Hamilton T."/>
            <person name="Frey K.G."/>
            <person name="Gunde-Cimerman N."/>
            <person name="Dugan L."/>
            <person name="Daly M.J."/>
        </authorList>
    </citation>
    <scope>NUCLEOTIDE SEQUENCE [LARGE SCALE GENOMIC DNA]</scope>
    <source>
        <strain evidence="2 3">MD1149</strain>
    </source>
</reference>
<name>A0A2S5BD02_9BASI</name>
<keyword evidence="3" id="KW-1185">Reference proteome</keyword>
<accession>A0A2S5BD02</accession>
<feature type="region of interest" description="Disordered" evidence="1">
    <location>
        <begin position="560"/>
        <end position="624"/>
    </location>
</feature>
<proteinExistence type="predicted"/>
<protein>
    <submittedName>
        <fullName evidence="2">Uncharacterized protein</fullName>
    </submittedName>
</protein>
<comment type="caution">
    <text evidence="2">The sequence shown here is derived from an EMBL/GenBank/DDBJ whole genome shotgun (WGS) entry which is preliminary data.</text>
</comment>
<dbReference type="Proteomes" id="UP000237144">
    <property type="component" value="Unassembled WGS sequence"/>
</dbReference>
<evidence type="ECO:0000256" key="1">
    <source>
        <dbReference type="SAM" id="MobiDB-lite"/>
    </source>
</evidence>
<dbReference type="AlphaFoldDB" id="A0A2S5BD02"/>
<feature type="region of interest" description="Disordered" evidence="1">
    <location>
        <begin position="433"/>
        <end position="471"/>
    </location>
</feature>
<organism evidence="2 3">
    <name type="scientific">Rhodotorula taiwanensis</name>
    <dbReference type="NCBI Taxonomy" id="741276"/>
    <lineage>
        <taxon>Eukaryota</taxon>
        <taxon>Fungi</taxon>
        <taxon>Dikarya</taxon>
        <taxon>Basidiomycota</taxon>
        <taxon>Pucciniomycotina</taxon>
        <taxon>Microbotryomycetes</taxon>
        <taxon>Sporidiobolales</taxon>
        <taxon>Sporidiobolaceae</taxon>
        <taxon>Rhodotorula</taxon>
    </lineage>
</organism>
<evidence type="ECO:0000313" key="3">
    <source>
        <dbReference type="Proteomes" id="UP000237144"/>
    </source>
</evidence>
<feature type="compositionally biased region" description="Gly residues" evidence="1">
    <location>
        <begin position="26"/>
        <end position="36"/>
    </location>
</feature>
<sequence>MQATPSALGLSLAPPIPSTAGPAPGAAGGGGGGGLGSLPAPLSKAVERKHTADALLQSLAQQSHATATPRPVAEARGTTAAPTSLPGRARVALEQCIDAAEQCQIATHARLSDEERARALFCLGWAKARLAQLVQPDALPAQLELALDSLNQATRLVTWFPSEPPHLAATPSVTRPTDPNRHQASLDRLALVPAWGAELVAELARAQTILALAKAMSIQEQRGSSKVDGGAAAVAGDEDDRQLADLIDLACRRNVQALFTPVDPHSAQMEPAGPSAIGAGQNGGGPNSTIVDGVDEHQIGGNSSLADASTVLGNARLLRDVLSALLPYTTDPSAWKLRLDWATHIADVQFVSASLSANRLVDVASAEATKLQNSHISPRERQEVKRVLEKTARRMAPYEMRQGNVLLWLGRVMLDAVGALYLGRTEEGFQAERRRREQQALAASSGGNGGMTEEDFEEEEDEADASAVPVPENDLVRETRQVLIRAAALFENAYASILRAPASARRRRLELRVLRRLEATYCDLELLDNASSPEVVELRSQRIERAVLINERLIALGDGVSSGSRSARNGRGRGASGLDEDEMDESDREQAAEEADEEDRELAEDDSDDEQERLSRALGRSKLS</sequence>